<dbReference type="OrthoDB" id="5850368at2759"/>
<feature type="compositionally biased region" description="Polar residues" evidence="1">
    <location>
        <begin position="95"/>
        <end position="115"/>
    </location>
</feature>
<name>A0A0N4WT25_HAEPC</name>
<evidence type="ECO:0000313" key="3">
    <source>
        <dbReference type="Proteomes" id="UP000268014"/>
    </source>
</evidence>
<evidence type="ECO:0000313" key="2">
    <source>
        <dbReference type="EMBL" id="VDO53828.1"/>
    </source>
</evidence>
<evidence type="ECO:0000313" key="4">
    <source>
        <dbReference type="WBParaSite" id="HPLM_0001472101-mRNA-1"/>
    </source>
</evidence>
<proteinExistence type="predicted"/>
<evidence type="ECO:0000256" key="1">
    <source>
        <dbReference type="SAM" id="MobiDB-lite"/>
    </source>
</evidence>
<dbReference type="Proteomes" id="UP000268014">
    <property type="component" value="Unassembled WGS sequence"/>
</dbReference>
<dbReference type="AlphaFoldDB" id="A0A0N4WT25"/>
<reference evidence="2 3" key="2">
    <citation type="submission" date="2018-11" db="EMBL/GenBank/DDBJ databases">
        <authorList>
            <consortium name="Pathogen Informatics"/>
        </authorList>
    </citation>
    <scope>NUCLEOTIDE SEQUENCE [LARGE SCALE GENOMIC DNA]</scope>
    <source>
        <strain evidence="2 3">MHpl1</strain>
    </source>
</reference>
<gene>
    <name evidence="2" type="ORF">HPLM_LOCUS14713</name>
</gene>
<feature type="region of interest" description="Disordered" evidence="1">
    <location>
        <begin position="90"/>
        <end position="139"/>
    </location>
</feature>
<reference evidence="4" key="1">
    <citation type="submission" date="2017-02" db="UniProtKB">
        <authorList>
            <consortium name="WormBaseParasite"/>
        </authorList>
    </citation>
    <scope>IDENTIFICATION</scope>
</reference>
<organism evidence="4">
    <name type="scientific">Haemonchus placei</name>
    <name type="common">Barber's pole worm</name>
    <dbReference type="NCBI Taxonomy" id="6290"/>
    <lineage>
        <taxon>Eukaryota</taxon>
        <taxon>Metazoa</taxon>
        <taxon>Ecdysozoa</taxon>
        <taxon>Nematoda</taxon>
        <taxon>Chromadorea</taxon>
        <taxon>Rhabditida</taxon>
        <taxon>Rhabditina</taxon>
        <taxon>Rhabditomorpha</taxon>
        <taxon>Strongyloidea</taxon>
        <taxon>Trichostrongylidae</taxon>
        <taxon>Haemonchus</taxon>
    </lineage>
</organism>
<dbReference type="OMA" id="MVGNEIA"/>
<dbReference type="EMBL" id="UZAF01018674">
    <property type="protein sequence ID" value="VDO53828.1"/>
    <property type="molecule type" value="Genomic_DNA"/>
</dbReference>
<protein>
    <submittedName>
        <fullName evidence="4">Reverse transcriptase domain-containing protein</fullName>
    </submittedName>
</protein>
<keyword evidence="3" id="KW-1185">Reference proteome</keyword>
<accession>A0A0N4WT25</accession>
<sequence>MDVDKRIIPKTARYKMSYDLHNKVYPKYLSTGDPELLHDDTVRPKPTNQWKGPFVIEEINRSNITIINLVGRPVRQAVRITRLKLYSPRSMPLDASTTNTTPSFEQNIEAPSSIEQPIIRRSRRLQEKQQRQSSTDYYD</sequence>
<dbReference type="WBParaSite" id="HPLM_0001472101-mRNA-1">
    <property type="protein sequence ID" value="HPLM_0001472101-mRNA-1"/>
    <property type="gene ID" value="HPLM_0001472101"/>
</dbReference>
<dbReference type="STRING" id="6290.A0A0N4WT25"/>